<dbReference type="GO" id="GO:0003700">
    <property type="term" value="F:DNA-binding transcription factor activity"/>
    <property type="evidence" value="ECO:0007669"/>
    <property type="project" value="TreeGrafter"/>
</dbReference>
<dbReference type="Pfam" id="PF00440">
    <property type="entry name" value="TetR_N"/>
    <property type="match status" value="1"/>
</dbReference>
<feature type="domain" description="HTH tetR-type" evidence="4">
    <location>
        <begin position="13"/>
        <end position="73"/>
    </location>
</feature>
<dbReference type="SUPFAM" id="SSF46689">
    <property type="entry name" value="Homeodomain-like"/>
    <property type="match status" value="1"/>
</dbReference>
<dbReference type="EMBL" id="CAEZXR010000020">
    <property type="protein sequence ID" value="CAB4688949.1"/>
    <property type="molecule type" value="Genomic_DNA"/>
</dbReference>
<evidence type="ECO:0000256" key="2">
    <source>
        <dbReference type="ARBA" id="ARBA00023125"/>
    </source>
</evidence>
<evidence type="ECO:0000256" key="1">
    <source>
        <dbReference type="ARBA" id="ARBA00023015"/>
    </source>
</evidence>
<reference evidence="5" key="1">
    <citation type="submission" date="2020-05" db="EMBL/GenBank/DDBJ databases">
        <authorList>
            <person name="Chiriac C."/>
            <person name="Salcher M."/>
            <person name="Ghai R."/>
            <person name="Kavagutti S V."/>
        </authorList>
    </citation>
    <scope>NUCLEOTIDE SEQUENCE</scope>
</reference>
<dbReference type="PANTHER" id="PTHR30055">
    <property type="entry name" value="HTH-TYPE TRANSCRIPTIONAL REGULATOR RUTR"/>
    <property type="match status" value="1"/>
</dbReference>
<dbReference type="InterPro" id="IPR001647">
    <property type="entry name" value="HTH_TetR"/>
</dbReference>
<dbReference type="PROSITE" id="PS01081">
    <property type="entry name" value="HTH_TETR_1"/>
    <property type="match status" value="1"/>
</dbReference>
<organism evidence="5">
    <name type="scientific">freshwater metagenome</name>
    <dbReference type="NCBI Taxonomy" id="449393"/>
    <lineage>
        <taxon>unclassified sequences</taxon>
        <taxon>metagenomes</taxon>
        <taxon>ecological metagenomes</taxon>
    </lineage>
</organism>
<dbReference type="GO" id="GO:0000976">
    <property type="term" value="F:transcription cis-regulatory region binding"/>
    <property type="evidence" value="ECO:0007669"/>
    <property type="project" value="TreeGrafter"/>
</dbReference>
<dbReference type="PRINTS" id="PR00455">
    <property type="entry name" value="HTHTETR"/>
</dbReference>
<protein>
    <submittedName>
        <fullName evidence="5">Unannotated protein</fullName>
    </submittedName>
</protein>
<gene>
    <name evidence="5" type="ORF">UFOPK2579_00278</name>
</gene>
<evidence type="ECO:0000256" key="3">
    <source>
        <dbReference type="ARBA" id="ARBA00023163"/>
    </source>
</evidence>
<dbReference type="AlphaFoldDB" id="A0A6J6NQW7"/>
<keyword evidence="2" id="KW-0238">DNA-binding</keyword>
<dbReference type="PANTHER" id="PTHR30055:SF238">
    <property type="entry name" value="MYCOFACTOCIN BIOSYNTHESIS TRANSCRIPTIONAL REGULATOR MFTR-RELATED"/>
    <property type="match status" value="1"/>
</dbReference>
<evidence type="ECO:0000259" key="4">
    <source>
        <dbReference type="PROSITE" id="PS50977"/>
    </source>
</evidence>
<dbReference type="Gene3D" id="1.10.10.60">
    <property type="entry name" value="Homeodomain-like"/>
    <property type="match status" value="1"/>
</dbReference>
<dbReference type="InterPro" id="IPR009057">
    <property type="entry name" value="Homeodomain-like_sf"/>
</dbReference>
<accession>A0A6J6NQW7</accession>
<dbReference type="InterPro" id="IPR023772">
    <property type="entry name" value="DNA-bd_HTH_TetR-type_CS"/>
</dbReference>
<keyword evidence="1" id="KW-0805">Transcription regulation</keyword>
<dbReference type="Gene3D" id="1.10.357.10">
    <property type="entry name" value="Tetracycline Repressor, domain 2"/>
    <property type="match status" value="1"/>
</dbReference>
<proteinExistence type="predicted"/>
<dbReference type="InterPro" id="IPR050109">
    <property type="entry name" value="HTH-type_TetR-like_transc_reg"/>
</dbReference>
<name>A0A6J6NQW7_9ZZZZ</name>
<dbReference type="PROSITE" id="PS50977">
    <property type="entry name" value="HTH_TETR_2"/>
    <property type="match status" value="1"/>
</dbReference>
<sequence length="195" mass="21470">MATTTALTGTKAERTRAALRDAALRHFVADGFEASSVPAIAAEVGVTERTFYRHFATKDEVLFGDLATRLEWFSRALRARPRDEDLIVSVLSSMSSAPIDPQLMVEIARLRSELLSPARIERVFRDRQGAMAAELRRVLSERGTDELAAAVRAETLAGAVFAALAVWTESPRPHDVRTLVALTERALEQVRPALD</sequence>
<evidence type="ECO:0000313" key="5">
    <source>
        <dbReference type="EMBL" id="CAB4688949.1"/>
    </source>
</evidence>
<keyword evidence="3" id="KW-0804">Transcription</keyword>